<dbReference type="EC" id="5.6.2.1" evidence="3 7"/>
<dbReference type="EMBL" id="JAEPQZ010000012">
    <property type="protein sequence ID" value="KAG2174879.1"/>
    <property type="molecule type" value="Genomic_DNA"/>
</dbReference>
<comment type="similarity">
    <text evidence="2 7">Belongs to the type IA topoisomerase family.</text>
</comment>
<dbReference type="PRINTS" id="PR00417">
    <property type="entry name" value="PRTPISMRASEI"/>
</dbReference>
<keyword evidence="6 7" id="KW-0413">Isomerase</keyword>
<dbReference type="InterPro" id="IPR003601">
    <property type="entry name" value="Topo_IA_2"/>
</dbReference>
<dbReference type="PROSITE" id="PS50880">
    <property type="entry name" value="TOPRIM"/>
    <property type="match status" value="1"/>
</dbReference>
<dbReference type="Gene3D" id="1.10.290.10">
    <property type="entry name" value="Topoisomerase I, domain 4"/>
    <property type="match status" value="1"/>
</dbReference>
<dbReference type="GO" id="GO:0003677">
    <property type="term" value="F:DNA binding"/>
    <property type="evidence" value="ECO:0007669"/>
    <property type="project" value="UniProtKB-KW"/>
</dbReference>
<dbReference type="PROSITE" id="PS52039">
    <property type="entry name" value="TOPO_IA_2"/>
    <property type="match status" value="1"/>
</dbReference>
<dbReference type="PANTHER" id="PTHR11390">
    <property type="entry name" value="PROKARYOTIC DNA TOPOISOMERASE"/>
    <property type="match status" value="1"/>
</dbReference>
<evidence type="ECO:0000256" key="7">
    <source>
        <dbReference type="RuleBase" id="RU362092"/>
    </source>
</evidence>
<name>A0A8H7UCV7_MORIS</name>
<sequence length="879" mass="99445">MTQVSVLMVAEKPSLAEAISKLLAPGGHYETVRAVTPVHSWKGTFKGQPALFKFTSVTGHVYNIDFVQEYNSWDIDPHRLFEAPTKKQEANPKMHLCRHLQSESKGVDYLVLWLDCDREGENICFEVMENCVSKMKQPTNAGKMSHVFRAKFSVSAITATDLRKAMDNLIKPNENEARAVDARQELDLKVGVAFTRFQTRFFQGKYGNLDSAVISYGPCQTPTLSFCVQRHDLIQRFTPETFWTLAVTIKKEDIPIKLTWERSRLFDKHVTTMLLNDLQDELKRGAKVLQVSSEKKSKSRPHALNTVELLKHGSSYLGISPSECMSIAERLYTQGYISYPRTETSSYPESFDLDEVLREQRNHPLWYVIRCIHSTPEQLLNIGTRGDHCRELLQQGYDRPTGGKDVGDHPPITPTRMADEAELGGNTWRLYDYISRTFIGSLSPNLKYIKTKALIAIGKEKFECSGVQVTSAGFASVMHWMSKANEYLPIFAQGETVEVIESKLADGQTSPPDYLTESELIELMEKNGIGTDASIPTHINNICQRNYVQVQGTSRKLVPTNLGIVLIHGYRKNIQKIDPELSLPTMRSDIEQQLNLIALGKAPHVQVLQYFLEMFQRKFGYFDLCTFKTKIEGMDELFEATFSPLASTGKVLSKCGKCKRYMKYIALKPNRLHCKTCDETYSLPLNGNIKLYKELRCPLDDFELVLFSTGSKGIGYPICPYCYNNPPFEDMKKNMGCNHCPHPSCKHSMVKNAVGPCPESEREVDPCPGRLVLDATSAPRWKLSCNECNVVSSFIDTIKLVTLLDDICDCGSAILKIEFRENTNKPPVEGCVSCDDEAEALLETRFANRTVRNRGRRGRGRGRRGRGRGKLNRLYADMR</sequence>
<keyword evidence="5 7" id="KW-0238">DNA-binding</keyword>
<dbReference type="InterPro" id="IPR006171">
    <property type="entry name" value="TOPRIM_dom"/>
</dbReference>
<dbReference type="InterPro" id="IPR013825">
    <property type="entry name" value="Topo_IA_cen_sub2"/>
</dbReference>
<feature type="domain" description="Topo IA-type catalytic" evidence="9">
    <location>
        <begin position="173"/>
        <end position="619"/>
    </location>
</feature>
<dbReference type="Gene3D" id="3.40.50.140">
    <property type="match status" value="1"/>
</dbReference>
<evidence type="ECO:0000256" key="4">
    <source>
        <dbReference type="ARBA" id="ARBA00023029"/>
    </source>
</evidence>
<dbReference type="InterPro" id="IPR034144">
    <property type="entry name" value="TOPRIM_TopoIII"/>
</dbReference>
<dbReference type="Pfam" id="PF01131">
    <property type="entry name" value="Topoisom_bac"/>
    <property type="match status" value="1"/>
</dbReference>
<dbReference type="AlphaFoldDB" id="A0A8H7UCV7"/>
<dbReference type="GO" id="GO:0006281">
    <property type="term" value="P:DNA repair"/>
    <property type="evidence" value="ECO:0007669"/>
    <property type="project" value="TreeGrafter"/>
</dbReference>
<dbReference type="CDD" id="cd00186">
    <property type="entry name" value="TOP1Ac"/>
    <property type="match status" value="1"/>
</dbReference>
<dbReference type="SUPFAM" id="SSF56712">
    <property type="entry name" value="Prokaryotic type I DNA topoisomerase"/>
    <property type="match status" value="1"/>
</dbReference>
<dbReference type="InterPro" id="IPR000380">
    <property type="entry name" value="Topo_IA"/>
</dbReference>
<evidence type="ECO:0000256" key="3">
    <source>
        <dbReference type="ARBA" id="ARBA00012891"/>
    </source>
</evidence>
<evidence type="ECO:0000259" key="9">
    <source>
        <dbReference type="PROSITE" id="PS52039"/>
    </source>
</evidence>
<dbReference type="InterPro" id="IPR023406">
    <property type="entry name" value="Topo_IA_AS"/>
</dbReference>
<comment type="caution">
    <text evidence="10">The sequence shown here is derived from an EMBL/GenBank/DDBJ whole genome shotgun (WGS) entry which is preliminary data.</text>
</comment>
<dbReference type="FunFam" id="1.10.290.10:FF:000001">
    <property type="entry name" value="DNA topoisomerase"/>
    <property type="match status" value="1"/>
</dbReference>
<dbReference type="SMART" id="SM00437">
    <property type="entry name" value="TOP1Ac"/>
    <property type="match status" value="1"/>
</dbReference>
<dbReference type="InterPro" id="IPR013497">
    <property type="entry name" value="Topo_IA_cen"/>
</dbReference>
<dbReference type="Proteomes" id="UP000654370">
    <property type="component" value="Unassembled WGS sequence"/>
</dbReference>
<reference evidence="10" key="1">
    <citation type="submission" date="2020-12" db="EMBL/GenBank/DDBJ databases">
        <title>Metabolic potential, ecology and presence of endohyphal bacteria is reflected in genomic diversity of Mucoromycotina.</title>
        <authorList>
            <person name="Muszewska A."/>
            <person name="Okrasinska A."/>
            <person name="Steczkiewicz K."/>
            <person name="Drgas O."/>
            <person name="Orlowska M."/>
            <person name="Perlinska-Lenart U."/>
            <person name="Aleksandrzak-Piekarczyk T."/>
            <person name="Szatraj K."/>
            <person name="Zielenkiewicz U."/>
            <person name="Pilsyk S."/>
            <person name="Malc E."/>
            <person name="Mieczkowski P."/>
            <person name="Kruszewska J.S."/>
            <person name="Biernat P."/>
            <person name="Pawlowska J."/>
        </authorList>
    </citation>
    <scope>NUCLEOTIDE SEQUENCE</scope>
    <source>
        <strain evidence="10">WA0000067209</strain>
    </source>
</reference>
<dbReference type="GO" id="GO:0003917">
    <property type="term" value="F:DNA topoisomerase type I (single strand cut, ATP-independent) activity"/>
    <property type="evidence" value="ECO:0007669"/>
    <property type="project" value="UniProtKB-EC"/>
</dbReference>
<dbReference type="InterPro" id="IPR056452">
    <property type="entry name" value="Zn_ribbon_TOP3B"/>
</dbReference>
<evidence type="ECO:0000313" key="11">
    <source>
        <dbReference type="Proteomes" id="UP000654370"/>
    </source>
</evidence>
<dbReference type="Gene3D" id="1.10.460.10">
    <property type="entry name" value="Topoisomerase I, domain 2"/>
    <property type="match status" value="1"/>
</dbReference>
<dbReference type="OrthoDB" id="430051at2759"/>
<dbReference type="InterPro" id="IPR023405">
    <property type="entry name" value="Topo_IA_core_domain"/>
</dbReference>
<dbReference type="Pfam" id="PF23546">
    <property type="entry name" value="Zn_ribbon_TOP3B"/>
    <property type="match status" value="1"/>
</dbReference>
<dbReference type="SMART" id="SM00493">
    <property type="entry name" value="TOPRIM"/>
    <property type="match status" value="1"/>
</dbReference>
<dbReference type="GO" id="GO:0006265">
    <property type="term" value="P:DNA topological change"/>
    <property type="evidence" value="ECO:0007669"/>
    <property type="project" value="InterPro"/>
</dbReference>
<evidence type="ECO:0000313" key="10">
    <source>
        <dbReference type="EMBL" id="KAG2174879.1"/>
    </source>
</evidence>
<organism evidence="10 11">
    <name type="scientific">Mortierella isabellina</name>
    <name type="common">Filamentous fungus</name>
    <name type="synonym">Umbelopsis isabellina</name>
    <dbReference type="NCBI Taxonomy" id="91625"/>
    <lineage>
        <taxon>Eukaryota</taxon>
        <taxon>Fungi</taxon>
        <taxon>Fungi incertae sedis</taxon>
        <taxon>Mucoromycota</taxon>
        <taxon>Mucoromycotina</taxon>
        <taxon>Umbelopsidomycetes</taxon>
        <taxon>Umbelopsidales</taxon>
        <taxon>Umbelopsidaceae</taxon>
        <taxon>Umbelopsis</taxon>
    </lineage>
</organism>
<keyword evidence="11" id="KW-1185">Reference proteome</keyword>
<dbReference type="Gene3D" id="2.70.20.10">
    <property type="entry name" value="Topoisomerase I, domain 3"/>
    <property type="match status" value="1"/>
</dbReference>
<comment type="catalytic activity">
    <reaction evidence="1 7">
        <text>ATP-independent breakage of single-stranded DNA, followed by passage and rejoining.</text>
        <dbReference type="EC" id="5.6.2.1"/>
    </reaction>
</comment>
<dbReference type="GO" id="GO:0005634">
    <property type="term" value="C:nucleus"/>
    <property type="evidence" value="ECO:0007669"/>
    <property type="project" value="TreeGrafter"/>
</dbReference>
<proteinExistence type="inferred from homology"/>
<dbReference type="GO" id="GO:0006310">
    <property type="term" value="P:DNA recombination"/>
    <property type="evidence" value="ECO:0007669"/>
    <property type="project" value="TreeGrafter"/>
</dbReference>
<dbReference type="InterPro" id="IPR013824">
    <property type="entry name" value="Topo_IA_cen_sub1"/>
</dbReference>
<evidence type="ECO:0000259" key="8">
    <source>
        <dbReference type="PROSITE" id="PS50880"/>
    </source>
</evidence>
<dbReference type="PROSITE" id="PS00396">
    <property type="entry name" value="TOPO_IA_1"/>
    <property type="match status" value="1"/>
</dbReference>
<evidence type="ECO:0000256" key="6">
    <source>
        <dbReference type="ARBA" id="ARBA00023235"/>
    </source>
</evidence>
<dbReference type="InterPro" id="IPR003602">
    <property type="entry name" value="Topo_IA_DNA-bd_dom"/>
</dbReference>
<dbReference type="PANTHER" id="PTHR11390:SF20">
    <property type="entry name" value="DNA TOPOISOMERASE 3-BETA-1"/>
    <property type="match status" value="1"/>
</dbReference>
<feature type="domain" description="Toprim" evidence="8">
    <location>
        <begin position="5"/>
        <end position="151"/>
    </location>
</feature>
<accession>A0A8H7UCV7</accession>
<evidence type="ECO:0000256" key="1">
    <source>
        <dbReference type="ARBA" id="ARBA00000213"/>
    </source>
</evidence>
<dbReference type="InterPro" id="IPR013826">
    <property type="entry name" value="Topo_IA_cen_sub3"/>
</dbReference>
<protein>
    <recommendedName>
        <fullName evidence="3 7">DNA topoisomerase</fullName>
        <ecNumber evidence="3 7">5.6.2.1</ecNumber>
    </recommendedName>
</protein>
<dbReference type="CDD" id="cd03362">
    <property type="entry name" value="TOPRIM_TopoIA_TopoIII"/>
    <property type="match status" value="1"/>
</dbReference>
<comment type="function">
    <text evidence="7">Introduces a single-strand break via transesterification at a target site in duplex DNA. Releases the supercoiling and torsional tension of DNA introduced during the DNA replication and transcription by transiently cleaving and rejoining one strand of the DNA duplex. The scissile phosphodiester is attacked by the catalytic tyrosine of the enzyme, resulting in the formation of a DNA-(5'-phosphotyrosyl)-enzyme intermediate and the expulsion of a 3'-OH DNA strand.</text>
</comment>
<evidence type="ECO:0000256" key="2">
    <source>
        <dbReference type="ARBA" id="ARBA00009446"/>
    </source>
</evidence>
<evidence type="ECO:0000256" key="5">
    <source>
        <dbReference type="ARBA" id="ARBA00023125"/>
    </source>
</evidence>
<keyword evidence="4 7" id="KW-0799">Topoisomerase</keyword>
<dbReference type="Pfam" id="PF01751">
    <property type="entry name" value="Toprim"/>
    <property type="match status" value="1"/>
</dbReference>
<gene>
    <name evidence="10" type="ORF">INT43_005941</name>
</gene>
<dbReference type="SMART" id="SM00436">
    <property type="entry name" value="TOP1Bc"/>
    <property type="match status" value="1"/>
</dbReference>